<proteinExistence type="predicted"/>
<protein>
    <submittedName>
        <fullName evidence="1">Uncharacterized protein</fullName>
    </submittedName>
</protein>
<accession>A0ACC1T1T6</accession>
<name>A0ACC1T1T6_9APHY</name>
<evidence type="ECO:0000313" key="1">
    <source>
        <dbReference type="EMBL" id="KAJ3551119.1"/>
    </source>
</evidence>
<dbReference type="Proteomes" id="UP001148662">
    <property type="component" value="Unassembled WGS sequence"/>
</dbReference>
<organism evidence="1 2">
    <name type="scientific">Phlebia brevispora</name>
    <dbReference type="NCBI Taxonomy" id="194682"/>
    <lineage>
        <taxon>Eukaryota</taxon>
        <taxon>Fungi</taxon>
        <taxon>Dikarya</taxon>
        <taxon>Basidiomycota</taxon>
        <taxon>Agaricomycotina</taxon>
        <taxon>Agaricomycetes</taxon>
        <taxon>Polyporales</taxon>
        <taxon>Meruliaceae</taxon>
        <taxon>Phlebia</taxon>
    </lineage>
</organism>
<keyword evidence="2" id="KW-1185">Reference proteome</keyword>
<reference evidence="1" key="1">
    <citation type="submission" date="2022-07" db="EMBL/GenBank/DDBJ databases">
        <title>Genome Sequence of Phlebia brevispora.</title>
        <authorList>
            <person name="Buettner E."/>
        </authorList>
    </citation>
    <scope>NUCLEOTIDE SEQUENCE</scope>
    <source>
        <strain evidence="1">MPL23</strain>
    </source>
</reference>
<sequence>MSAQATEAPQKQAPLKVGAQAVEDCLPCRIVGSAALGGVGIYALNQSRAHQPGSIVGKRILAGLGVCFLVASALRWTK</sequence>
<evidence type="ECO:0000313" key="2">
    <source>
        <dbReference type="Proteomes" id="UP001148662"/>
    </source>
</evidence>
<gene>
    <name evidence="1" type="ORF">NM688_g4917</name>
</gene>
<comment type="caution">
    <text evidence="1">The sequence shown here is derived from an EMBL/GenBank/DDBJ whole genome shotgun (WGS) entry which is preliminary data.</text>
</comment>
<dbReference type="EMBL" id="JANHOG010000861">
    <property type="protein sequence ID" value="KAJ3551119.1"/>
    <property type="molecule type" value="Genomic_DNA"/>
</dbReference>